<evidence type="ECO:0000313" key="3">
    <source>
        <dbReference type="Proteomes" id="UP001596119"/>
    </source>
</evidence>
<evidence type="ECO:0000313" key="2">
    <source>
        <dbReference type="EMBL" id="MFC5952432.1"/>
    </source>
</evidence>
<name>A0ABW1IFQ5_9PSEU</name>
<protein>
    <submittedName>
        <fullName evidence="2">Transposase</fullName>
    </submittedName>
</protein>
<accession>A0ABW1IFQ5</accession>
<keyword evidence="3" id="KW-1185">Reference proteome</keyword>
<dbReference type="PANTHER" id="PTHR33055">
    <property type="entry name" value="TRANSPOSASE FOR INSERTION SEQUENCE ELEMENT IS1111A"/>
    <property type="match status" value="1"/>
</dbReference>
<evidence type="ECO:0000259" key="1">
    <source>
        <dbReference type="Pfam" id="PF01548"/>
    </source>
</evidence>
<dbReference type="InterPro" id="IPR002525">
    <property type="entry name" value="Transp_IS110-like_N"/>
</dbReference>
<gene>
    <name evidence="2" type="ORF">ACFQH9_29635</name>
</gene>
<organism evidence="2 3">
    <name type="scientific">Pseudonocardia lutea</name>
    <dbReference type="NCBI Taxonomy" id="2172015"/>
    <lineage>
        <taxon>Bacteria</taxon>
        <taxon>Bacillati</taxon>
        <taxon>Actinomycetota</taxon>
        <taxon>Actinomycetes</taxon>
        <taxon>Pseudonocardiales</taxon>
        <taxon>Pseudonocardiaceae</taxon>
        <taxon>Pseudonocardia</taxon>
    </lineage>
</organism>
<dbReference type="InterPro" id="IPR047650">
    <property type="entry name" value="Transpos_IS110"/>
</dbReference>
<dbReference type="Proteomes" id="UP001596119">
    <property type="component" value="Unassembled WGS sequence"/>
</dbReference>
<dbReference type="Pfam" id="PF01548">
    <property type="entry name" value="DEDD_Tnp_IS110"/>
    <property type="match status" value="1"/>
</dbReference>
<dbReference type="PANTHER" id="PTHR33055:SF13">
    <property type="entry name" value="TRANSPOSASE"/>
    <property type="match status" value="1"/>
</dbReference>
<sequence length="310" mass="33317">MREVDRPLRGRVRLQHMSGSRRQDRLPPVGTVADRGGAVCAEQPGARVVSTDEETALRRRLVGIDLGIASTHTVRVLDEGGGQVCRRRAGPTVAELSRIEQAALAGAEAGTRLEVVLEPTGPAWLPVAVFFLGRGHTVFRVSSAKAADLRRFLSRHAKSNGIDADTLARLPLLDPGGLRPLELPGAQNAALDRRVRATDRLTRAASEHKVRIKDLVRQLMPVTPLTGDLGQADLAVLERWADPRALLALGPARLTAVIVKASTGHQGRERAAAWRQAAAAAVELYAAYPAMPFTDLAAEVATEVRLLRAT</sequence>
<proteinExistence type="predicted"/>
<dbReference type="RefSeq" id="WP_379571317.1">
    <property type="nucleotide sequence ID" value="NZ_JBHSQK010000104.1"/>
</dbReference>
<reference evidence="3" key="1">
    <citation type="journal article" date="2019" name="Int. J. Syst. Evol. Microbiol.">
        <title>The Global Catalogue of Microorganisms (GCM) 10K type strain sequencing project: providing services to taxonomists for standard genome sequencing and annotation.</title>
        <authorList>
            <consortium name="The Broad Institute Genomics Platform"/>
            <consortium name="The Broad Institute Genome Sequencing Center for Infectious Disease"/>
            <person name="Wu L."/>
            <person name="Ma J."/>
        </authorList>
    </citation>
    <scope>NUCLEOTIDE SEQUENCE [LARGE SCALE GENOMIC DNA]</scope>
    <source>
        <strain evidence="3">CGMCC 4.7397</strain>
    </source>
</reference>
<feature type="domain" description="Transposase IS110-like N-terminal" evidence="1">
    <location>
        <begin position="62"/>
        <end position="221"/>
    </location>
</feature>
<dbReference type="EMBL" id="JBHSQK010000104">
    <property type="protein sequence ID" value="MFC5952432.1"/>
    <property type="molecule type" value="Genomic_DNA"/>
</dbReference>
<comment type="caution">
    <text evidence="2">The sequence shown here is derived from an EMBL/GenBank/DDBJ whole genome shotgun (WGS) entry which is preliminary data.</text>
</comment>